<keyword evidence="1" id="KW-0472">Membrane</keyword>
<dbReference type="STRING" id="401562.NS365_04055"/>
<dbReference type="RefSeq" id="WP_058634301.1">
    <property type="nucleotide sequence ID" value="NZ_LDPZ01000013.1"/>
</dbReference>
<gene>
    <name evidence="3" type="ORF">NS226_06610</name>
</gene>
<dbReference type="NCBIfam" id="TIGR02281">
    <property type="entry name" value="clan_AA_DTGA"/>
    <property type="match status" value="1"/>
</dbReference>
<reference evidence="3 4" key="1">
    <citation type="journal article" date="2016" name="Front. Microbiol.">
        <title>Genomic Resource of Rice Seed Associated Bacteria.</title>
        <authorList>
            <person name="Midha S."/>
            <person name="Bansal K."/>
            <person name="Sharma S."/>
            <person name="Kumar N."/>
            <person name="Patil P.P."/>
            <person name="Chaudhry V."/>
            <person name="Patil P.B."/>
        </authorList>
    </citation>
    <scope>NUCLEOTIDE SEQUENCE [LARGE SCALE GENOMIC DNA]</scope>
    <source>
        <strain evidence="3 4">NS226</strain>
    </source>
</reference>
<dbReference type="OrthoDB" id="7595324at2"/>
<proteinExistence type="predicted"/>
<dbReference type="EMBL" id="LDPZ01000013">
    <property type="protein sequence ID" value="KTQ96787.1"/>
    <property type="molecule type" value="Genomic_DNA"/>
</dbReference>
<protein>
    <recommendedName>
        <fullName evidence="5">Aspartic protease</fullName>
    </recommendedName>
</protein>
<evidence type="ECO:0008006" key="5">
    <source>
        <dbReference type="Google" id="ProtNLM"/>
    </source>
</evidence>
<dbReference type="GO" id="GO:0006508">
    <property type="term" value="P:proteolysis"/>
    <property type="evidence" value="ECO:0007669"/>
    <property type="project" value="InterPro"/>
</dbReference>
<dbReference type="CDD" id="cd05483">
    <property type="entry name" value="retropepsin_like_bacteria"/>
    <property type="match status" value="1"/>
</dbReference>
<dbReference type="PATRIC" id="fig|401562.3.peg.612"/>
<feature type="signal peptide" evidence="2">
    <location>
        <begin position="1"/>
        <end position="25"/>
    </location>
</feature>
<dbReference type="InterPro" id="IPR034122">
    <property type="entry name" value="Retropepsin-like_bacterial"/>
</dbReference>
<name>A0A175RBM5_9HYPH</name>
<dbReference type="Gene3D" id="2.40.70.10">
    <property type="entry name" value="Acid Proteases"/>
    <property type="match status" value="1"/>
</dbReference>
<dbReference type="AlphaFoldDB" id="A0A175RBM5"/>
<dbReference type="Pfam" id="PF13975">
    <property type="entry name" value="gag-asp_proteas"/>
    <property type="match status" value="1"/>
</dbReference>
<evidence type="ECO:0000313" key="3">
    <source>
        <dbReference type="EMBL" id="KTQ96787.1"/>
    </source>
</evidence>
<dbReference type="InterPro" id="IPR001969">
    <property type="entry name" value="Aspartic_peptidase_AS"/>
</dbReference>
<feature type="transmembrane region" description="Helical" evidence="1">
    <location>
        <begin position="35"/>
        <end position="52"/>
    </location>
</feature>
<dbReference type="GO" id="GO:0004190">
    <property type="term" value="F:aspartic-type endopeptidase activity"/>
    <property type="evidence" value="ECO:0007669"/>
    <property type="project" value="InterPro"/>
</dbReference>
<keyword evidence="1" id="KW-0812">Transmembrane</keyword>
<dbReference type="InterPro" id="IPR021109">
    <property type="entry name" value="Peptidase_aspartic_dom_sf"/>
</dbReference>
<feature type="chain" id="PRO_5008041826" description="Aspartic protease" evidence="2">
    <location>
        <begin position="26"/>
        <end position="227"/>
    </location>
</feature>
<dbReference type="SUPFAM" id="SSF50630">
    <property type="entry name" value="Acid proteases"/>
    <property type="match status" value="1"/>
</dbReference>
<accession>A0A175RBM5</accession>
<evidence type="ECO:0000256" key="2">
    <source>
        <dbReference type="SAM" id="SignalP"/>
    </source>
</evidence>
<keyword evidence="2" id="KW-0732">Signal</keyword>
<dbReference type="InterPro" id="IPR011969">
    <property type="entry name" value="Clan_AA_Asp_peptidase_C"/>
</dbReference>
<sequence length="227" mass="24480">MRARSPRLAILSALLLLALGGQALAFDGEQTASVLYLGVWAVLLASSVFVLFRYRLGEALRAIVIWALAFLVLIGAYAYRDEFGAVRDRIMAELWPGYAVTSGTAGEVMAVRADDRHFHVDAMVNGRPVSFLVDTGASVIAIDRDVARSIGIDPDRLSYSSRIRTANGVAQAADVTLDTVRIGGIERRNVRAVVTEGSGIGTSLLGMSFLGTLGSFEFRGDRLIMRD</sequence>
<feature type="transmembrane region" description="Helical" evidence="1">
    <location>
        <begin position="59"/>
        <end position="79"/>
    </location>
</feature>
<dbReference type="PROSITE" id="PS00141">
    <property type="entry name" value="ASP_PROTEASE"/>
    <property type="match status" value="1"/>
</dbReference>
<comment type="caution">
    <text evidence="3">The sequence shown here is derived from an EMBL/GenBank/DDBJ whole genome shotgun (WGS) entry which is preliminary data.</text>
</comment>
<organism evidence="3 4">
    <name type="scientific">Aureimonas ureilytica</name>
    <dbReference type="NCBI Taxonomy" id="401562"/>
    <lineage>
        <taxon>Bacteria</taxon>
        <taxon>Pseudomonadati</taxon>
        <taxon>Pseudomonadota</taxon>
        <taxon>Alphaproteobacteria</taxon>
        <taxon>Hyphomicrobiales</taxon>
        <taxon>Aurantimonadaceae</taxon>
        <taxon>Aureimonas</taxon>
    </lineage>
</organism>
<evidence type="ECO:0000313" key="4">
    <source>
        <dbReference type="Proteomes" id="UP000078272"/>
    </source>
</evidence>
<keyword evidence="1" id="KW-1133">Transmembrane helix</keyword>
<dbReference type="Proteomes" id="UP000078272">
    <property type="component" value="Unassembled WGS sequence"/>
</dbReference>
<evidence type="ECO:0000256" key="1">
    <source>
        <dbReference type="SAM" id="Phobius"/>
    </source>
</evidence>